<evidence type="ECO:0000313" key="2">
    <source>
        <dbReference type="Proteomes" id="UP000282311"/>
    </source>
</evidence>
<dbReference type="EMBL" id="RBAH01000010">
    <property type="protein sequence ID" value="RKN84021.1"/>
    <property type="molecule type" value="Genomic_DNA"/>
</dbReference>
<dbReference type="AlphaFoldDB" id="A0A3B0CG54"/>
<dbReference type="Proteomes" id="UP000282311">
    <property type="component" value="Unassembled WGS sequence"/>
</dbReference>
<protein>
    <submittedName>
        <fullName evidence="1">Heterocycloanthracin/sonorensin family bacteriocin</fullName>
    </submittedName>
</protein>
<comment type="caution">
    <text evidence="1">The sequence shown here is derived from an EMBL/GenBank/DDBJ whole genome shotgun (WGS) entry which is preliminary data.</text>
</comment>
<name>A0A3B0CG54_9BACL</name>
<reference evidence="1 2" key="1">
    <citation type="journal article" date="2007" name="Int. J. Syst. Evol. Microbiol.">
        <title>Paenibacillus ginsengarvi sp. nov., isolated from soil from ginseng cultivation.</title>
        <authorList>
            <person name="Yoon M.H."/>
            <person name="Ten L.N."/>
            <person name="Im W.T."/>
        </authorList>
    </citation>
    <scope>NUCLEOTIDE SEQUENCE [LARGE SCALE GENOMIC DNA]</scope>
    <source>
        <strain evidence="1 2">KCTC 13059</strain>
    </source>
</reference>
<sequence length="100" mass="10517">MTEFQNGLEQLQVSGYQAAPMTSWNQQGQYPTDVYGTGQVPVDPSRLCVGFGRCSGFCAGFCAGFCGVFCSGFCGGFCGGFCSNCGGFCHNCGGFGHRCR</sequence>
<dbReference type="NCBIfam" id="TIGR03601">
    <property type="entry name" value="B_an_ocin"/>
    <property type="match status" value="1"/>
</dbReference>
<organism evidence="1 2">
    <name type="scientific">Paenibacillus ginsengarvi</name>
    <dbReference type="NCBI Taxonomy" id="400777"/>
    <lineage>
        <taxon>Bacteria</taxon>
        <taxon>Bacillati</taxon>
        <taxon>Bacillota</taxon>
        <taxon>Bacilli</taxon>
        <taxon>Bacillales</taxon>
        <taxon>Paenibacillaceae</taxon>
        <taxon>Paenibacillus</taxon>
    </lineage>
</organism>
<gene>
    <name evidence="1" type="ORF">D7M11_15710</name>
</gene>
<keyword evidence="2" id="KW-1185">Reference proteome</keyword>
<accession>A0A3B0CG54</accession>
<dbReference type="InterPro" id="IPR019890">
    <property type="entry name" value="Bacteriocin/sonorensin"/>
</dbReference>
<evidence type="ECO:0000313" key="1">
    <source>
        <dbReference type="EMBL" id="RKN84021.1"/>
    </source>
</evidence>
<proteinExistence type="predicted"/>
<dbReference type="OrthoDB" id="2943812at2"/>